<evidence type="ECO:0000256" key="3">
    <source>
        <dbReference type="ARBA" id="ARBA00023133"/>
    </source>
</evidence>
<reference evidence="9" key="1">
    <citation type="submission" date="2010-08" db="EMBL/GenBank/DDBJ databases">
        <authorList>
            <person name="Muzny D."/>
            <person name="Qin X."/>
            <person name="Buhay C."/>
            <person name="Dugan-Rocha S."/>
            <person name="Ding Y."/>
            <person name="Chen G."/>
            <person name="Hawes A."/>
            <person name="Holder M."/>
            <person name="Jhangiani S."/>
            <person name="Johnson A."/>
            <person name="Khan Z."/>
            <person name="Li Z."/>
            <person name="Liu W."/>
            <person name="Liu X."/>
            <person name="Perez L."/>
            <person name="Shen H."/>
            <person name="Wang Q."/>
            <person name="Watt J."/>
            <person name="Xi L."/>
            <person name="Xin Y."/>
            <person name="Zhou J."/>
            <person name="Deng J."/>
            <person name="Jiang H."/>
            <person name="Liu Y."/>
            <person name="Qu J."/>
            <person name="Song X.-Z."/>
            <person name="Zhang L."/>
            <person name="Villasana D."/>
            <person name="Johnson A."/>
            <person name="Liu J."/>
            <person name="Liyanage D."/>
            <person name="Lorensuhewa L."/>
            <person name="Robinson T."/>
            <person name="Song A."/>
            <person name="Song B.-B."/>
            <person name="Dinh H."/>
            <person name="Thornton R."/>
            <person name="Coyle M."/>
            <person name="Francisco L."/>
            <person name="Jackson L."/>
            <person name="Javaid M."/>
            <person name="Korchina V."/>
            <person name="Kovar C."/>
            <person name="Mata R."/>
            <person name="Mathew T."/>
            <person name="Ngo R."/>
            <person name="Nguyen L."/>
            <person name="Nguyen N."/>
            <person name="Okwuonu G."/>
            <person name="Ongeri F."/>
            <person name="Pham C."/>
            <person name="Simmons D."/>
            <person name="Wilczek-Boney K."/>
            <person name="Hale W."/>
            <person name="Jakkamsetti A."/>
            <person name="Pham P."/>
            <person name="Ruth R."/>
            <person name="San Lucas F."/>
            <person name="Warren J."/>
            <person name="Zhang J."/>
            <person name="Zhao Z."/>
            <person name="Zhou C."/>
            <person name="Zhu D."/>
            <person name="Lee S."/>
            <person name="Bess C."/>
            <person name="Blankenburg K."/>
            <person name="Forbes L."/>
            <person name="Fu Q."/>
            <person name="Gubbala S."/>
            <person name="Hirani K."/>
            <person name="Jayaseelan J.C."/>
            <person name="Lara F."/>
            <person name="Munidasa M."/>
            <person name="Palculict T."/>
            <person name="Patil S."/>
            <person name="Pu L.-L."/>
            <person name="Saada N."/>
            <person name="Tang L."/>
            <person name="Weissenberger G."/>
            <person name="Zhu Y."/>
            <person name="Hemphill L."/>
            <person name="Shang Y."/>
            <person name="Youmans B."/>
            <person name="Ayvaz T."/>
            <person name="Ross M."/>
            <person name="Santibanez J."/>
            <person name="Aqrawi P."/>
            <person name="Gross S."/>
            <person name="Joshi V."/>
            <person name="Fowler G."/>
            <person name="Nazareth L."/>
            <person name="Reid J."/>
            <person name="Worley K."/>
            <person name="Petrosino J."/>
            <person name="Highlander S."/>
            <person name="Gibbs R."/>
        </authorList>
    </citation>
    <scope>NUCLEOTIDE SEQUENCE [LARGE SCALE GENOMIC DNA]</scope>
    <source>
        <strain evidence="9">DSM 15272</strain>
    </source>
</reference>
<sequence length="346" mass="37749">MPVQPLDALLIVSFGGPEAPEDVVPFLENVTRGKNIPRERLEEVGEHYFGFGGRSPINDLNRALITAVEADLAAHGIDLPVYWGNRNWDPYLADTLQQMADDGVTDAACFVTSAYSSYSGCRQYREDLFEAVQDHPVTLHRLRHYFNHPGFVGPFVEATRAALAEAPQDTRLVFVTHSIPESMNEASGGPGARAYETQHQEVARLVAESVGADRHDLVYCSRSGPPQVPWLEPDVNDRLETLAAEGVTSVAVVPIGFISDHMEVVYDLDTEARATADRLGLRFVRVATPDDAPAFVAMVRELVEERAAQLRGEDPERATVGDLGVSSTACSTTCCLNARSSRTALA</sequence>
<keyword evidence="7" id="KW-0963">Cytoplasm</keyword>
<dbReference type="InterPro" id="IPR033659">
    <property type="entry name" value="Ferrochelatase_N"/>
</dbReference>
<gene>
    <name evidence="9" type="primary">hemH</name>
    <name evidence="7" type="synonym">cpfC</name>
    <name evidence="9" type="ORF">HMPREF0063_10903</name>
</gene>
<comment type="subcellular location">
    <subcellularLocation>
        <location evidence="7">Cytoplasm</location>
    </subcellularLocation>
</comment>
<dbReference type="OrthoDB" id="9776380at2"/>
<keyword evidence="10" id="KW-1185">Reference proteome</keyword>
<dbReference type="CDD" id="cd00419">
    <property type="entry name" value="Ferrochelatase_C"/>
    <property type="match status" value="1"/>
</dbReference>
<dbReference type="SUPFAM" id="SSF53800">
    <property type="entry name" value="Chelatase"/>
    <property type="match status" value="1"/>
</dbReference>
<dbReference type="GO" id="GO:0004325">
    <property type="term" value="F:ferrochelatase activity"/>
    <property type="evidence" value="ECO:0007669"/>
    <property type="project" value="UniProtKB-UniRule"/>
</dbReference>
<dbReference type="STRING" id="585531.HMPREF0063_10903"/>
<dbReference type="GO" id="GO:0005737">
    <property type="term" value="C:cytoplasm"/>
    <property type="evidence" value="ECO:0007669"/>
    <property type="project" value="UniProtKB-SubCell"/>
</dbReference>
<evidence type="ECO:0000256" key="2">
    <source>
        <dbReference type="ARBA" id="ARBA00023004"/>
    </source>
</evidence>
<dbReference type="PANTHER" id="PTHR11108">
    <property type="entry name" value="FERROCHELATASE"/>
    <property type="match status" value="1"/>
</dbReference>
<comment type="pathway">
    <text evidence="1 7">Porphyrin-containing compound metabolism; protoheme biosynthesis.</text>
</comment>
<dbReference type="Proteomes" id="UP000003111">
    <property type="component" value="Unassembled WGS sequence"/>
</dbReference>
<keyword evidence="3 7" id="KW-0350">Heme biosynthesis</keyword>
<keyword evidence="5 7" id="KW-0627">Porphyrin biosynthesis</keyword>
<evidence type="ECO:0000256" key="4">
    <source>
        <dbReference type="ARBA" id="ARBA00023239"/>
    </source>
</evidence>
<dbReference type="NCBIfam" id="NF000689">
    <property type="entry name" value="PRK00035.2-1"/>
    <property type="match status" value="1"/>
</dbReference>
<dbReference type="HAMAP" id="MF_00323">
    <property type="entry name" value="Ferrochelatase"/>
    <property type="match status" value="1"/>
</dbReference>
<comment type="similarity">
    <text evidence="7 8">Belongs to the ferrochelatase family.</text>
</comment>
<evidence type="ECO:0000256" key="5">
    <source>
        <dbReference type="ARBA" id="ARBA00023244"/>
    </source>
</evidence>
<evidence type="ECO:0000256" key="8">
    <source>
        <dbReference type="RuleBase" id="RU004185"/>
    </source>
</evidence>
<keyword evidence="7" id="KW-0479">Metal-binding</keyword>
<comment type="caution">
    <text evidence="9">The sequence shown here is derived from an EMBL/GenBank/DDBJ whole genome shotgun (WGS) entry which is preliminary data.</text>
</comment>
<proteinExistence type="inferred from homology"/>
<dbReference type="HOGENOM" id="CLU_018884_2_0_11"/>
<organism evidence="9 10">
    <name type="scientific">Aeromicrobium marinum DSM 15272</name>
    <dbReference type="NCBI Taxonomy" id="585531"/>
    <lineage>
        <taxon>Bacteria</taxon>
        <taxon>Bacillati</taxon>
        <taxon>Actinomycetota</taxon>
        <taxon>Actinomycetes</taxon>
        <taxon>Propionibacteriales</taxon>
        <taxon>Nocardioidaceae</taxon>
        <taxon>Aeromicrobium</taxon>
    </lineage>
</organism>
<comment type="function">
    <text evidence="7">Involved in coproporphyrin-dependent heme b biosynthesis. Catalyzes the insertion of ferrous iron into coproporphyrin III to form Fe-coproporphyrin III.</text>
</comment>
<dbReference type="Pfam" id="PF00762">
    <property type="entry name" value="Ferrochelatase"/>
    <property type="match status" value="1"/>
</dbReference>
<dbReference type="EMBL" id="ACLF03000003">
    <property type="protein sequence ID" value="EFQ84187.1"/>
    <property type="molecule type" value="Genomic_DNA"/>
</dbReference>
<feature type="binding site" evidence="7">
    <location>
        <position position="55"/>
    </location>
    <ligand>
        <name>Fe-coproporphyrin III</name>
        <dbReference type="ChEBI" id="CHEBI:68438"/>
    </ligand>
</feature>
<dbReference type="GO" id="GO:0006783">
    <property type="term" value="P:heme biosynthetic process"/>
    <property type="evidence" value="ECO:0007669"/>
    <property type="project" value="UniProtKB-UniRule"/>
</dbReference>
<dbReference type="eggNOG" id="COG0276">
    <property type="taxonomic scope" value="Bacteria"/>
</dbReference>
<evidence type="ECO:0000256" key="1">
    <source>
        <dbReference type="ARBA" id="ARBA00004744"/>
    </source>
</evidence>
<keyword evidence="4 7" id="KW-0456">Lyase</keyword>
<evidence type="ECO:0000313" key="10">
    <source>
        <dbReference type="Proteomes" id="UP000003111"/>
    </source>
</evidence>
<accession>E2SAB3</accession>
<comment type="caution">
    <text evidence="7">Lacks conserved residue(s) required for the propagation of feature annotation.</text>
</comment>
<dbReference type="EC" id="4.99.1.9" evidence="7"/>
<dbReference type="PANTHER" id="PTHR11108:SF1">
    <property type="entry name" value="FERROCHELATASE, MITOCHONDRIAL"/>
    <property type="match status" value="1"/>
</dbReference>
<dbReference type="CDD" id="cd03411">
    <property type="entry name" value="Ferrochelatase_N"/>
    <property type="match status" value="1"/>
</dbReference>
<protein>
    <recommendedName>
        <fullName evidence="7">Coproporphyrin III ferrochelatase</fullName>
        <ecNumber evidence="7">4.99.1.9</ecNumber>
    </recommendedName>
</protein>
<feature type="binding site" evidence="7">
    <location>
        <position position="263"/>
    </location>
    <ligand>
        <name>Fe(2+)</name>
        <dbReference type="ChEBI" id="CHEBI:29033"/>
    </ligand>
</feature>
<dbReference type="InterPro" id="IPR033644">
    <property type="entry name" value="Ferrochelatase_C"/>
</dbReference>
<comment type="catalytic activity">
    <reaction evidence="6">
        <text>Fe-coproporphyrin III + 2 H(+) = coproporphyrin III + Fe(2+)</text>
        <dbReference type="Rhea" id="RHEA:49572"/>
        <dbReference type="ChEBI" id="CHEBI:15378"/>
        <dbReference type="ChEBI" id="CHEBI:29033"/>
        <dbReference type="ChEBI" id="CHEBI:68438"/>
        <dbReference type="ChEBI" id="CHEBI:131725"/>
        <dbReference type="EC" id="4.99.1.9"/>
    </reaction>
    <physiologicalReaction direction="right-to-left" evidence="6">
        <dbReference type="Rhea" id="RHEA:49574"/>
    </physiologicalReaction>
</comment>
<name>E2SAB3_9ACTN</name>
<evidence type="ECO:0000256" key="6">
    <source>
        <dbReference type="ARBA" id="ARBA00024536"/>
    </source>
</evidence>
<dbReference type="InterPro" id="IPR001015">
    <property type="entry name" value="Ferrochelatase"/>
</dbReference>
<dbReference type="UniPathway" id="UPA00252"/>
<feature type="binding site" evidence="7">
    <location>
        <position position="177"/>
    </location>
    <ligand>
        <name>Fe(2+)</name>
        <dbReference type="ChEBI" id="CHEBI:29033"/>
    </ligand>
</feature>
<dbReference type="GO" id="GO:0046872">
    <property type="term" value="F:metal ion binding"/>
    <property type="evidence" value="ECO:0007669"/>
    <property type="project" value="UniProtKB-KW"/>
</dbReference>
<dbReference type="AlphaFoldDB" id="E2SAB3"/>
<dbReference type="Gene3D" id="3.40.50.1400">
    <property type="match status" value="2"/>
</dbReference>
<dbReference type="RefSeq" id="WP_007077925.1">
    <property type="nucleotide sequence ID" value="NZ_CM001024.1"/>
</dbReference>
<evidence type="ECO:0000256" key="7">
    <source>
        <dbReference type="HAMAP-Rule" id="MF_00323"/>
    </source>
</evidence>
<evidence type="ECO:0000313" key="9">
    <source>
        <dbReference type="EMBL" id="EFQ84187.1"/>
    </source>
</evidence>
<feature type="binding site" evidence="7">
    <location>
        <position position="124"/>
    </location>
    <ligand>
        <name>Fe-coproporphyrin III</name>
        <dbReference type="ChEBI" id="CHEBI:68438"/>
    </ligand>
</feature>
<dbReference type="NCBIfam" id="TIGR00109">
    <property type="entry name" value="hemH"/>
    <property type="match status" value="1"/>
</dbReference>
<keyword evidence="2 7" id="KW-0408">Iron</keyword>